<organism evidence="9 10">
    <name type="scientific">Polycladomyces abyssicola</name>
    <dbReference type="NCBI Taxonomy" id="1125966"/>
    <lineage>
        <taxon>Bacteria</taxon>
        <taxon>Bacillati</taxon>
        <taxon>Bacillota</taxon>
        <taxon>Bacilli</taxon>
        <taxon>Bacillales</taxon>
        <taxon>Thermoactinomycetaceae</taxon>
        <taxon>Polycladomyces</taxon>
    </lineage>
</organism>
<evidence type="ECO:0000256" key="2">
    <source>
        <dbReference type="ARBA" id="ARBA00009298"/>
    </source>
</evidence>
<dbReference type="AlphaFoldDB" id="A0A8D5ZJA8"/>
<dbReference type="GO" id="GO:0005886">
    <property type="term" value="C:plasma membrane"/>
    <property type="evidence" value="ECO:0007669"/>
    <property type="project" value="UniProtKB-SubCell"/>
</dbReference>
<sequence length="229" mass="25018">MENIWSISIGEATLRLFLAVVLGGLIGWEREHNNHPAGFRTHILVSLGSALIMLLSIYGFSEFVYEPNVRTDPARLAAQVVSGIGFLGAGTILRHGFSVTGLTTAASLWVVSGIGLSAGAGFYYPAILTTALALISLELLNRVEHLLFVSRRQKTLRIRVKDRPGTLGDLATILAQFGASIRRVSIEEEDPDEEMIDIVFTIRMPEKFPESDLIEKLRQVEGVMAVISG</sequence>
<feature type="transmembrane region" description="Helical" evidence="7">
    <location>
        <begin position="12"/>
        <end position="29"/>
    </location>
</feature>
<dbReference type="InterPro" id="IPR045865">
    <property type="entry name" value="ACT-like_dom_sf"/>
</dbReference>
<reference evidence="9" key="1">
    <citation type="journal article" date="2013" name="Int. J. Syst. Evol. Microbiol.">
        <title>Polycladomyces abyssicola gen. nov., sp. nov., a thermophilic filamentous bacterium isolated from hemipelagic sediment.</title>
        <authorList>
            <person name="Tsubouchi T."/>
            <person name="Shimane Y."/>
            <person name="Mori K."/>
            <person name="Usui K."/>
            <person name="Hiraki T."/>
            <person name="Tame A."/>
            <person name="Uematsu K."/>
            <person name="Maruyama T."/>
            <person name="Hatada Y."/>
        </authorList>
    </citation>
    <scope>NUCLEOTIDE SEQUENCE</scope>
    <source>
        <strain evidence="9">JIR-001</strain>
    </source>
</reference>
<dbReference type="SUPFAM" id="SSF55021">
    <property type="entry name" value="ACT-like"/>
    <property type="match status" value="1"/>
</dbReference>
<feature type="transmembrane region" description="Helical" evidence="7">
    <location>
        <begin position="105"/>
        <end position="124"/>
    </location>
</feature>
<comment type="similarity">
    <text evidence="2">Belongs to the MgtC/SapB family.</text>
</comment>
<dbReference type="Proteomes" id="UP000677436">
    <property type="component" value="Chromosome"/>
</dbReference>
<evidence type="ECO:0000259" key="8">
    <source>
        <dbReference type="PROSITE" id="PS51671"/>
    </source>
</evidence>
<comment type="subcellular location">
    <subcellularLocation>
        <location evidence="1">Cell membrane</location>
        <topology evidence="1">Multi-pass membrane protein</topology>
    </subcellularLocation>
</comment>
<keyword evidence="3" id="KW-1003">Cell membrane</keyword>
<keyword evidence="6 7" id="KW-0472">Membrane</keyword>
<dbReference type="InterPro" id="IPR049177">
    <property type="entry name" value="MgtC_SapB_SrpB_YhiD_N"/>
</dbReference>
<dbReference type="PANTHER" id="PTHR33778:SF1">
    <property type="entry name" value="MAGNESIUM TRANSPORTER YHID-RELATED"/>
    <property type="match status" value="1"/>
</dbReference>
<dbReference type="EMBL" id="AP024601">
    <property type="protein sequence ID" value="BCU80354.1"/>
    <property type="molecule type" value="Genomic_DNA"/>
</dbReference>
<name>A0A8D5ZJA8_9BACL</name>
<evidence type="ECO:0000256" key="4">
    <source>
        <dbReference type="ARBA" id="ARBA00022692"/>
    </source>
</evidence>
<dbReference type="InterPro" id="IPR002912">
    <property type="entry name" value="ACT_dom"/>
</dbReference>
<proteinExistence type="inferred from homology"/>
<dbReference type="KEGG" id="pabs:JIR001_01370"/>
<dbReference type="Pfam" id="PF02308">
    <property type="entry name" value="MgtC"/>
    <property type="match status" value="1"/>
</dbReference>
<evidence type="ECO:0000256" key="5">
    <source>
        <dbReference type="ARBA" id="ARBA00022989"/>
    </source>
</evidence>
<dbReference type="Pfam" id="PF01842">
    <property type="entry name" value="ACT"/>
    <property type="match status" value="1"/>
</dbReference>
<evidence type="ECO:0000313" key="10">
    <source>
        <dbReference type="Proteomes" id="UP000677436"/>
    </source>
</evidence>
<evidence type="ECO:0000313" key="9">
    <source>
        <dbReference type="EMBL" id="BCU80354.1"/>
    </source>
</evidence>
<dbReference type="PROSITE" id="PS51671">
    <property type="entry name" value="ACT"/>
    <property type="match status" value="1"/>
</dbReference>
<evidence type="ECO:0000256" key="3">
    <source>
        <dbReference type="ARBA" id="ARBA00022475"/>
    </source>
</evidence>
<feature type="domain" description="ACT" evidence="8">
    <location>
        <begin position="155"/>
        <end position="229"/>
    </location>
</feature>
<protein>
    <submittedName>
        <fullName evidence="9">Magnesium transporter MgtC</fullName>
    </submittedName>
</protein>
<keyword evidence="5 7" id="KW-1133">Transmembrane helix</keyword>
<dbReference type="PANTHER" id="PTHR33778">
    <property type="entry name" value="PROTEIN MGTC"/>
    <property type="match status" value="1"/>
</dbReference>
<reference evidence="9" key="2">
    <citation type="journal article" date="2021" name="Microbiol. Resour. Announc.">
        <title>Complete Genome Sequence of Polycladomyces abyssicola JIR-001T, Isolated from Hemipelagic Sediment in Deep Seawater.</title>
        <authorList>
            <person name="Tsubouchi T."/>
            <person name="Kaneko Y."/>
        </authorList>
    </citation>
    <scope>NUCLEOTIDE SEQUENCE</scope>
    <source>
        <strain evidence="9">JIR-001</strain>
    </source>
</reference>
<feature type="transmembrane region" description="Helical" evidence="7">
    <location>
        <begin position="41"/>
        <end position="61"/>
    </location>
</feature>
<feature type="transmembrane region" description="Helical" evidence="7">
    <location>
        <begin position="73"/>
        <end position="93"/>
    </location>
</feature>
<keyword evidence="10" id="KW-1185">Reference proteome</keyword>
<evidence type="ECO:0000256" key="6">
    <source>
        <dbReference type="ARBA" id="ARBA00023136"/>
    </source>
</evidence>
<evidence type="ECO:0000256" key="7">
    <source>
        <dbReference type="SAM" id="Phobius"/>
    </source>
</evidence>
<dbReference type="RefSeq" id="WP_212773756.1">
    <property type="nucleotide sequence ID" value="NZ_AP024601.1"/>
</dbReference>
<gene>
    <name evidence="9" type="ORF">JIR001_01370</name>
</gene>
<evidence type="ECO:0000256" key="1">
    <source>
        <dbReference type="ARBA" id="ARBA00004651"/>
    </source>
</evidence>
<accession>A0A8D5ZJA8</accession>
<dbReference type="InterPro" id="IPR003416">
    <property type="entry name" value="MgtC/SapB/SrpB/YhiD_fam"/>
</dbReference>
<dbReference type="Gene3D" id="3.30.70.260">
    <property type="match status" value="1"/>
</dbReference>
<dbReference type="PRINTS" id="PR01837">
    <property type="entry name" value="MGTCSAPBPROT"/>
</dbReference>
<keyword evidence="4 7" id="KW-0812">Transmembrane</keyword>